<evidence type="ECO:0000256" key="1">
    <source>
        <dbReference type="SAM" id="MobiDB-lite"/>
    </source>
</evidence>
<accession>A0AB39MRG0</accession>
<dbReference type="RefSeq" id="WP_369192395.1">
    <property type="nucleotide sequence ID" value="NZ_CP163431.1"/>
</dbReference>
<dbReference type="CDD" id="cd00093">
    <property type="entry name" value="HTH_XRE"/>
    <property type="match status" value="1"/>
</dbReference>
<dbReference type="EMBL" id="CP163431">
    <property type="protein sequence ID" value="XDQ07624.1"/>
    <property type="molecule type" value="Genomic_DNA"/>
</dbReference>
<dbReference type="InterPro" id="IPR001387">
    <property type="entry name" value="Cro/C1-type_HTH"/>
</dbReference>
<gene>
    <name evidence="2" type="ORF">AB5J58_48935</name>
</gene>
<dbReference type="GO" id="GO:0003677">
    <property type="term" value="F:DNA binding"/>
    <property type="evidence" value="ECO:0007669"/>
    <property type="project" value="InterPro"/>
</dbReference>
<name>A0AB39MRG0_9ACTN</name>
<feature type="region of interest" description="Disordered" evidence="1">
    <location>
        <begin position="1"/>
        <end position="23"/>
    </location>
</feature>
<proteinExistence type="predicted"/>
<protein>
    <submittedName>
        <fullName evidence="2">XRE family transcriptional regulator</fullName>
    </submittedName>
</protein>
<evidence type="ECO:0000313" key="2">
    <source>
        <dbReference type="EMBL" id="XDQ07624.1"/>
    </source>
</evidence>
<sequence length="297" mass="32633">MKPPSVPEQPGGDPPSRRGRPPEPICEAAGTAHRIWLEPVRTRLTASGLTLDDLVGRSGYSKTRLSELLRGKGYYPGWEITYSVVRALDIPVSPVCRLWKAAAVEAEKDTAWITNGIRDVRAPELEEQPVAHLAFTQAMWQPYTAYARAFLQSDRRAQQVVSETFDILWLTWDEATASPDTPRHAWLLLRSRVLARAPKQPGGRPDLRAAAFSTASQAGIRDLAERLARISVLARFFDAIACLPPDQMDVTVLRYLCGIPADAVPGVVGLSGAVTHTLDHHARGALNGLYPDTDTQE</sequence>
<dbReference type="SUPFAM" id="SSF47413">
    <property type="entry name" value="lambda repressor-like DNA-binding domains"/>
    <property type="match status" value="1"/>
</dbReference>
<dbReference type="InterPro" id="IPR010982">
    <property type="entry name" value="Lambda_DNA-bd_dom_sf"/>
</dbReference>
<dbReference type="AlphaFoldDB" id="A0AB39MRG0"/>
<reference evidence="2" key="1">
    <citation type="submission" date="2024-07" db="EMBL/GenBank/DDBJ databases">
        <authorList>
            <person name="Yu S.T."/>
        </authorList>
    </citation>
    <scope>NUCLEOTIDE SEQUENCE</scope>
    <source>
        <strain evidence="2">R08</strain>
    </source>
</reference>
<organism evidence="2">
    <name type="scientific">Streptomyces sp. R08</name>
    <dbReference type="NCBI Taxonomy" id="3238624"/>
    <lineage>
        <taxon>Bacteria</taxon>
        <taxon>Bacillati</taxon>
        <taxon>Actinomycetota</taxon>
        <taxon>Actinomycetes</taxon>
        <taxon>Kitasatosporales</taxon>
        <taxon>Streptomycetaceae</taxon>
        <taxon>Streptomyces</taxon>
    </lineage>
</organism>